<dbReference type="InterPro" id="IPR036249">
    <property type="entry name" value="Thioredoxin-like_sf"/>
</dbReference>
<dbReference type="Pfam" id="PF00578">
    <property type="entry name" value="AhpC-TSA"/>
    <property type="match status" value="1"/>
</dbReference>
<dbReference type="Gene3D" id="3.40.30.10">
    <property type="entry name" value="Glutaredoxin"/>
    <property type="match status" value="1"/>
</dbReference>
<proteinExistence type="predicted"/>
<evidence type="ECO:0000256" key="1">
    <source>
        <dbReference type="SAM" id="MobiDB-lite"/>
    </source>
</evidence>
<dbReference type="PANTHER" id="PTHR42852">
    <property type="entry name" value="THIOL:DISULFIDE INTERCHANGE PROTEIN DSBE"/>
    <property type="match status" value="1"/>
</dbReference>
<dbReference type="InterPro" id="IPR000866">
    <property type="entry name" value="AhpC/TSA"/>
</dbReference>
<dbReference type="PANTHER" id="PTHR42852:SF17">
    <property type="entry name" value="THIOREDOXIN-LIKE PROTEIN HI_1115"/>
    <property type="match status" value="1"/>
</dbReference>
<comment type="caution">
    <text evidence="4">The sequence shown here is derived from an EMBL/GenBank/DDBJ whole genome shotgun (WGS) entry which is preliminary data.</text>
</comment>
<dbReference type="Proteomes" id="UP001500957">
    <property type="component" value="Unassembled WGS sequence"/>
</dbReference>
<gene>
    <name evidence="4" type="ORF">GCM10009547_14720</name>
</gene>
<evidence type="ECO:0000259" key="3">
    <source>
        <dbReference type="PROSITE" id="PS51352"/>
    </source>
</evidence>
<evidence type="ECO:0000313" key="4">
    <source>
        <dbReference type="EMBL" id="GAA0613896.1"/>
    </source>
</evidence>
<sequence length="196" mass="20722">MRWSAPAIAAALLLSACGDDADEATGRTSGMPTAAAIVDPATGPTTDAPEAETGSGARVNTVLPAVDVVRVARDEKVALRALAPAGKPVLLWFWAPHCTFCRGEAPDLIAFAKEHGDRITVLGLGAQDDLDQAKGFLADTGTEGLEMVWDAGGKTWVHFKVTNQPTVLVIDAQGKVSRKWFRDFDADAILRAARLT</sequence>
<organism evidence="4 5">
    <name type="scientific">Sporichthya brevicatena</name>
    <dbReference type="NCBI Taxonomy" id="171442"/>
    <lineage>
        <taxon>Bacteria</taxon>
        <taxon>Bacillati</taxon>
        <taxon>Actinomycetota</taxon>
        <taxon>Actinomycetes</taxon>
        <taxon>Sporichthyales</taxon>
        <taxon>Sporichthyaceae</taxon>
        <taxon>Sporichthya</taxon>
    </lineage>
</organism>
<accession>A0ABN1GLD1</accession>
<reference evidence="4 5" key="1">
    <citation type="journal article" date="2019" name="Int. J. Syst. Evol. Microbiol.">
        <title>The Global Catalogue of Microorganisms (GCM) 10K type strain sequencing project: providing services to taxonomists for standard genome sequencing and annotation.</title>
        <authorList>
            <consortium name="The Broad Institute Genomics Platform"/>
            <consortium name="The Broad Institute Genome Sequencing Center for Infectious Disease"/>
            <person name="Wu L."/>
            <person name="Ma J."/>
        </authorList>
    </citation>
    <scope>NUCLEOTIDE SEQUENCE [LARGE SCALE GENOMIC DNA]</scope>
    <source>
        <strain evidence="4 5">JCM 10671</strain>
    </source>
</reference>
<name>A0ABN1GLD1_9ACTN</name>
<protein>
    <recommendedName>
        <fullName evidence="3">Thioredoxin domain-containing protein</fullName>
    </recommendedName>
</protein>
<dbReference type="PROSITE" id="PS51257">
    <property type="entry name" value="PROKAR_LIPOPROTEIN"/>
    <property type="match status" value="1"/>
</dbReference>
<keyword evidence="2" id="KW-0732">Signal</keyword>
<feature type="domain" description="Thioredoxin" evidence="3">
    <location>
        <begin position="57"/>
        <end position="196"/>
    </location>
</feature>
<dbReference type="PROSITE" id="PS51352">
    <property type="entry name" value="THIOREDOXIN_2"/>
    <property type="match status" value="1"/>
</dbReference>
<dbReference type="InterPro" id="IPR050553">
    <property type="entry name" value="Thioredoxin_ResA/DsbE_sf"/>
</dbReference>
<dbReference type="InterPro" id="IPR013766">
    <property type="entry name" value="Thioredoxin_domain"/>
</dbReference>
<feature type="signal peptide" evidence="2">
    <location>
        <begin position="1"/>
        <end position="21"/>
    </location>
</feature>
<evidence type="ECO:0000313" key="5">
    <source>
        <dbReference type="Proteomes" id="UP001500957"/>
    </source>
</evidence>
<dbReference type="SUPFAM" id="SSF52833">
    <property type="entry name" value="Thioredoxin-like"/>
    <property type="match status" value="1"/>
</dbReference>
<dbReference type="CDD" id="cd02966">
    <property type="entry name" value="TlpA_like_family"/>
    <property type="match status" value="1"/>
</dbReference>
<feature type="region of interest" description="Disordered" evidence="1">
    <location>
        <begin position="24"/>
        <end position="54"/>
    </location>
</feature>
<feature type="chain" id="PRO_5046804483" description="Thioredoxin domain-containing protein" evidence="2">
    <location>
        <begin position="22"/>
        <end position="196"/>
    </location>
</feature>
<evidence type="ECO:0000256" key="2">
    <source>
        <dbReference type="SAM" id="SignalP"/>
    </source>
</evidence>
<dbReference type="EMBL" id="BAAAHE010000010">
    <property type="protein sequence ID" value="GAA0613896.1"/>
    <property type="molecule type" value="Genomic_DNA"/>
</dbReference>
<keyword evidence="5" id="KW-1185">Reference proteome</keyword>